<dbReference type="EMBL" id="MUZQ01000221">
    <property type="protein sequence ID" value="OWK54984.1"/>
    <property type="molecule type" value="Genomic_DNA"/>
</dbReference>
<protein>
    <submittedName>
        <fullName evidence="3">Leucine-rich repeat-containing protein 39</fullName>
    </submittedName>
</protein>
<evidence type="ECO:0000256" key="1">
    <source>
        <dbReference type="ARBA" id="ARBA00022614"/>
    </source>
</evidence>
<accession>A0A218UML1</accession>
<evidence type="ECO:0000313" key="3">
    <source>
        <dbReference type="EMBL" id="OWK54984.1"/>
    </source>
</evidence>
<evidence type="ECO:0000313" key="4">
    <source>
        <dbReference type="Proteomes" id="UP000197619"/>
    </source>
</evidence>
<dbReference type="STRING" id="299123.ENSLSDP00000001254"/>
<keyword evidence="2" id="KW-0677">Repeat</keyword>
<dbReference type="GO" id="GO:0005737">
    <property type="term" value="C:cytoplasm"/>
    <property type="evidence" value="ECO:0007669"/>
    <property type="project" value="TreeGrafter"/>
</dbReference>
<dbReference type="PANTHER" id="PTHR48051">
    <property type="match status" value="1"/>
</dbReference>
<dbReference type="InterPro" id="IPR003591">
    <property type="entry name" value="Leu-rich_rpt_typical-subtyp"/>
</dbReference>
<name>A0A218UML1_9PASE</name>
<dbReference type="InterPro" id="IPR001611">
    <property type="entry name" value="Leu-rich_rpt"/>
</dbReference>
<dbReference type="PANTHER" id="PTHR48051:SF55">
    <property type="entry name" value="MALIGNANT FIBROUS HISTIOCYTOMA-AMPLIFIED SEQUENCE 1 HOMOLOG"/>
    <property type="match status" value="1"/>
</dbReference>
<comment type="caution">
    <text evidence="3">The sequence shown here is derived from an EMBL/GenBank/DDBJ whole genome shotgun (WGS) entry which is preliminary data.</text>
</comment>
<reference evidence="3 4" key="1">
    <citation type="submission" date="2017-05" db="EMBL/GenBank/DDBJ databases">
        <title>Genome of assembly of the Bengalese finch, Lonchura striata domestica.</title>
        <authorList>
            <person name="Colquitt B.M."/>
            <person name="Brainard M.S."/>
        </authorList>
    </citation>
    <scope>NUCLEOTIDE SEQUENCE [LARGE SCALE GENOMIC DNA]</scope>
    <source>
        <strain evidence="3">White83orange57</strain>
    </source>
</reference>
<dbReference type="Gene3D" id="3.80.10.10">
    <property type="entry name" value="Ribonuclease Inhibitor"/>
    <property type="match status" value="1"/>
</dbReference>
<dbReference type="InterPro" id="IPR050216">
    <property type="entry name" value="LRR_domain-containing"/>
</dbReference>
<sequence length="348" mass="38868">MADQDLLVPLGRKDSQEELALQESLAGLDRLGLKGHLDQLVPKEKEEQRVRKETLALVNEGKWVPQEFQTGLASTSNNNVPTMLCTSLPGEPGYAKDGMPGPPGPQGRDLLWRYLTEHDPKYEGRKKLKISGRELLSVPTQVFGLEQLQEIGRLRSLTCLYMDSNNLKKIPAEIGTLSRLERLTLSNNSLSSLPAEMGVLQRRHSLHLANNSLAELPAALCQLRSLTFLDVSDNKIDTIPSSIRHLEKLETLLLLFNSLESLPKDVCLLRNLHTLWLGNNHLQSLPAASGDLVNLDWGYNYCSCNFEGNPLERPPPEICSRGPKGIKDYFSSLCRIWKTKPLVSVFSN</sequence>
<proteinExistence type="predicted"/>
<keyword evidence="4" id="KW-1185">Reference proteome</keyword>
<organism evidence="3 4">
    <name type="scientific">Lonchura striata</name>
    <name type="common">white-rumped munia</name>
    <dbReference type="NCBI Taxonomy" id="40157"/>
    <lineage>
        <taxon>Eukaryota</taxon>
        <taxon>Metazoa</taxon>
        <taxon>Chordata</taxon>
        <taxon>Craniata</taxon>
        <taxon>Vertebrata</taxon>
        <taxon>Euteleostomi</taxon>
        <taxon>Archelosauria</taxon>
        <taxon>Archosauria</taxon>
        <taxon>Dinosauria</taxon>
        <taxon>Saurischia</taxon>
        <taxon>Theropoda</taxon>
        <taxon>Coelurosauria</taxon>
        <taxon>Aves</taxon>
        <taxon>Neognathae</taxon>
        <taxon>Neoaves</taxon>
        <taxon>Telluraves</taxon>
        <taxon>Australaves</taxon>
        <taxon>Passeriformes</taxon>
        <taxon>Passeroidea</taxon>
        <taxon>Estrildidae</taxon>
        <taxon>Estrildinae</taxon>
        <taxon>Lonchura</taxon>
    </lineage>
</organism>
<dbReference type="SUPFAM" id="SSF52058">
    <property type="entry name" value="L domain-like"/>
    <property type="match status" value="1"/>
</dbReference>
<dbReference type="Proteomes" id="UP000197619">
    <property type="component" value="Unassembled WGS sequence"/>
</dbReference>
<dbReference type="AlphaFoldDB" id="A0A218UML1"/>
<dbReference type="PROSITE" id="PS51450">
    <property type="entry name" value="LRR"/>
    <property type="match status" value="3"/>
</dbReference>
<evidence type="ECO:0000256" key="2">
    <source>
        <dbReference type="ARBA" id="ARBA00022737"/>
    </source>
</evidence>
<gene>
    <name evidence="3" type="primary">LRRC39</name>
    <name evidence="3" type="ORF">RLOC_00000025</name>
</gene>
<dbReference type="SMART" id="SM00369">
    <property type="entry name" value="LRR_TYP"/>
    <property type="match status" value="5"/>
</dbReference>
<dbReference type="Pfam" id="PF00560">
    <property type="entry name" value="LRR_1"/>
    <property type="match status" value="1"/>
</dbReference>
<dbReference type="InterPro" id="IPR032675">
    <property type="entry name" value="LRR_dom_sf"/>
</dbReference>
<keyword evidence="1" id="KW-0433">Leucine-rich repeat</keyword>
<dbReference type="Pfam" id="PF13855">
    <property type="entry name" value="LRR_8"/>
    <property type="match status" value="1"/>
</dbReference>